<keyword evidence="2" id="KW-1185">Reference proteome</keyword>
<evidence type="ECO:0000313" key="2">
    <source>
        <dbReference type="Proteomes" id="UP000683360"/>
    </source>
</evidence>
<protein>
    <submittedName>
        <fullName evidence="1">Uncharacterized protein</fullName>
    </submittedName>
</protein>
<dbReference type="OrthoDB" id="5988554at2759"/>
<sequence>MSDILSPTDSLKYQDSIKLSTQHSPCFINRKSVDKTEVALTLHISSTFLRSIEQCPIDIETYAQKALSFTETFGQKPIKVDCKSESGLNVSFKLGENNEPKYSYEKIEAEDKEALKQILFLLDKFCISDAAFHELSMLVDDIPRKYMIVQCRDDINKIYHIERLPDIYTTGKSRRIVLQLKSPEKEGPTLTVKMWGEKAQMPVPVRETSIQLKNIEVINYKGQMEGNST</sequence>
<proteinExistence type="predicted"/>
<reference evidence="1" key="1">
    <citation type="submission" date="2021-03" db="EMBL/GenBank/DDBJ databases">
        <authorList>
            <person name="Bekaert M."/>
        </authorList>
    </citation>
    <scope>NUCLEOTIDE SEQUENCE</scope>
</reference>
<dbReference type="AlphaFoldDB" id="A0A8S3QXU2"/>
<comment type="caution">
    <text evidence="1">The sequence shown here is derived from an EMBL/GenBank/DDBJ whole genome shotgun (WGS) entry which is preliminary data.</text>
</comment>
<name>A0A8S3QXU2_MYTED</name>
<dbReference type="Proteomes" id="UP000683360">
    <property type="component" value="Unassembled WGS sequence"/>
</dbReference>
<organism evidence="1 2">
    <name type="scientific">Mytilus edulis</name>
    <name type="common">Blue mussel</name>
    <dbReference type="NCBI Taxonomy" id="6550"/>
    <lineage>
        <taxon>Eukaryota</taxon>
        <taxon>Metazoa</taxon>
        <taxon>Spiralia</taxon>
        <taxon>Lophotrochozoa</taxon>
        <taxon>Mollusca</taxon>
        <taxon>Bivalvia</taxon>
        <taxon>Autobranchia</taxon>
        <taxon>Pteriomorphia</taxon>
        <taxon>Mytilida</taxon>
        <taxon>Mytiloidea</taxon>
        <taxon>Mytilidae</taxon>
        <taxon>Mytilinae</taxon>
        <taxon>Mytilus</taxon>
    </lineage>
</organism>
<accession>A0A8S3QXU2</accession>
<dbReference type="EMBL" id="CAJPWZ010000837">
    <property type="protein sequence ID" value="CAG2201261.1"/>
    <property type="molecule type" value="Genomic_DNA"/>
</dbReference>
<gene>
    <name evidence="1" type="ORF">MEDL_15886</name>
</gene>
<evidence type="ECO:0000313" key="1">
    <source>
        <dbReference type="EMBL" id="CAG2201261.1"/>
    </source>
</evidence>